<dbReference type="Gene3D" id="1.25.10.10">
    <property type="entry name" value="Leucine-rich Repeat Variant"/>
    <property type="match status" value="1"/>
</dbReference>
<feature type="region of interest" description="Disordered" evidence="2">
    <location>
        <begin position="277"/>
        <end position="296"/>
    </location>
</feature>
<dbReference type="Proteomes" id="UP000092443">
    <property type="component" value="Unplaced"/>
</dbReference>
<organism evidence="5 6">
    <name type="scientific">Glossina fuscipes</name>
    <dbReference type="NCBI Taxonomy" id="7396"/>
    <lineage>
        <taxon>Eukaryota</taxon>
        <taxon>Metazoa</taxon>
        <taxon>Ecdysozoa</taxon>
        <taxon>Arthropoda</taxon>
        <taxon>Hexapoda</taxon>
        <taxon>Insecta</taxon>
        <taxon>Pterygota</taxon>
        <taxon>Neoptera</taxon>
        <taxon>Endopterygota</taxon>
        <taxon>Diptera</taxon>
        <taxon>Brachycera</taxon>
        <taxon>Muscomorpha</taxon>
        <taxon>Hippoboscoidea</taxon>
        <taxon>Glossinidae</taxon>
        <taxon>Glossina</taxon>
    </lineage>
</organism>
<feature type="region of interest" description="Disordered" evidence="2">
    <location>
        <begin position="1"/>
        <end position="156"/>
    </location>
</feature>
<feature type="compositionally biased region" description="Low complexity" evidence="2">
    <location>
        <begin position="525"/>
        <end position="538"/>
    </location>
</feature>
<feature type="compositionally biased region" description="Low complexity" evidence="2">
    <location>
        <begin position="808"/>
        <end position="824"/>
    </location>
</feature>
<feature type="compositionally biased region" description="Low complexity" evidence="2">
    <location>
        <begin position="381"/>
        <end position="413"/>
    </location>
</feature>
<dbReference type="PANTHER" id="PTHR45920:SF4">
    <property type="entry name" value="FORMIN HOMOLOGY 2 DOMAIN CONTAINING, ISOFORM I"/>
    <property type="match status" value="1"/>
</dbReference>
<evidence type="ECO:0000259" key="4">
    <source>
        <dbReference type="PROSITE" id="PS51444"/>
    </source>
</evidence>
<feature type="region of interest" description="Disordered" evidence="2">
    <location>
        <begin position="307"/>
        <end position="447"/>
    </location>
</feature>
<dbReference type="InterPro" id="IPR015425">
    <property type="entry name" value="FH2_Formin"/>
</dbReference>
<feature type="region of interest" description="Disordered" evidence="2">
    <location>
        <begin position="1572"/>
        <end position="1675"/>
    </location>
</feature>
<keyword evidence="5" id="KW-1185">Reference proteome</keyword>
<feature type="compositionally biased region" description="Basic residues" evidence="2">
    <location>
        <begin position="2731"/>
        <end position="2747"/>
    </location>
</feature>
<feature type="compositionally biased region" description="Polar residues" evidence="2">
    <location>
        <begin position="429"/>
        <end position="442"/>
    </location>
</feature>
<dbReference type="GO" id="GO:0005856">
    <property type="term" value="C:cytoskeleton"/>
    <property type="evidence" value="ECO:0007669"/>
    <property type="project" value="TreeGrafter"/>
</dbReference>
<feature type="compositionally biased region" description="Low complexity" evidence="2">
    <location>
        <begin position="1774"/>
        <end position="1787"/>
    </location>
</feature>
<feature type="compositionally biased region" description="Polar residues" evidence="2">
    <location>
        <begin position="556"/>
        <end position="584"/>
    </location>
</feature>
<name>A0A8U0W805_9MUSC</name>
<feature type="compositionally biased region" description="Basic residues" evidence="2">
    <location>
        <begin position="770"/>
        <end position="780"/>
    </location>
</feature>
<feature type="compositionally biased region" description="Basic and acidic residues" evidence="2">
    <location>
        <begin position="1098"/>
        <end position="1110"/>
    </location>
</feature>
<feature type="compositionally biased region" description="Polar residues" evidence="2">
    <location>
        <begin position="1605"/>
        <end position="1616"/>
    </location>
</feature>
<feature type="compositionally biased region" description="Polar residues" evidence="2">
    <location>
        <begin position="794"/>
        <end position="807"/>
    </location>
</feature>
<feature type="region of interest" description="Disordered" evidence="2">
    <location>
        <begin position="520"/>
        <end position="617"/>
    </location>
</feature>
<dbReference type="FunFam" id="1.25.10.10:FF:000056">
    <property type="entry name" value="FH1/FH2 domain-containing protein 3 isoform X1"/>
    <property type="match status" value="1"/>
</dbReference>
<feature type="compositionally biased region" description="Basic and acidic residues" evidence="2">
    <location>
        <begin position="1068"/>
        <end position="1088"/>
    </location>
</feature>
<feature type="region of interest" description="Disordered" evidence="2">
    <location>
        <begin position="2069"/>
        <end position="2088"/>
    </location>
</feature>
<feature type="compositionally biased region" description="Polar residues" evidence="2">
    <location>
        <begin position="904"/>
        <end position="918"/>
    </location>
</feature>
<feature type="compositionally biased region" description="Low complexity" evidence="2">
    <location>
        <begin position="460"/>
        <end position="470"/>
    </location>
</feature>
<dbReference type="GO" id="GO:0051015">
    <property type="term" value="F:actin filament binding"/>
    <property type="evidence" value="ECO:0007669"/>
    <property type="project" value="TreeGrafter"/>
</dbReference>
<dbReference type="SUPFAM" id="SSF101447">
    <property type="entry name" value="Formin homology 2 domain (FH2 domain)"/>
    <property type="match status" value="1"/>
</dbReference>
<feature type="region of interest" description="Disordered" evidence="2">
    <location>
        <begin position="655"/>
        <end position="684"/>
    </location>
</feature>
<feature type="region of interest" description="Disordered" evidence="2">
    <location>
        <begin position="883"/>
        <end position="924"/>
    </location>
</feature>
<dbReference type="Gene3D" id="1.20.58.2220">
    <property type="entry name" value="Formin, FH2 domain"/>
    <property type="match status" value="1"/>
</dbReference>
<proteinExistence type="predicted"/>
<feature type="region of interest" description="Disordered" evidence="2">
    <location>
        <begin position="216"/>
        <end position="267"/>
    </location>
</feature>
<dbReference type="Pfam" id="PF02181">
    <property type="entry name" value="FH2"/>
    <property type="match status" value="1"/>
</dbReference>
<dbReference type="InterPro" id="IPR056771">
    <property type="entry name" value="FH3_FHOD1-3-like"/>
</dbReference>
<evidence type="ECO:0000259" key="3">
    <source>
        <dbReference type="PROSITE" id="PS51232"/>
    </source>
</evidence>
<evidence type="ECO:0000256" key="2">
    <source>
        <dbReference type="SAM" id="MobiDB-lite"/>
    </source>
</evidence>
<dbReference type="RefSeq" id="XP_037881427.1">
    <property type="nucleotide sequence ID" value="XM_038025499.1"/>
</dbReference>
<dbReference type="SUPFAM" id="SSF48371">
    <property type="entry name" value="ARM repeat"/>
    <property type="match status" value="1"/>
</dbReference>
<feature type="region of interest" description="Disordered" evidence="2">
    <location>
        <begin position="1774"/>
        <end position="1808"/>
    </location>
</feature>
<feature type="region of interest" description="Disordered" evidence="2">
    <location>
        <begin position="708"/>
        <end position="835"/>
    </location>
</feature>
<dbReference type="KEGG" id="gfs:119632547"/>
<feature type="region of interest" description="Disordered" evidence="2">
    <location>
        <begin position="1068"/>
        <end position="1129"/>
    </location>
</feature>
<feature type="compositionally biased region" description="Polar residues" evidence="2">
    <location>
        <begin position="277"/>
        <end position="292"/>
    </location>
</feature>
<feature type="compositionally biased region" description="Polar residues" evidence="2">
    <location>
        <begin position="64"/>
        <end position="81"/>
    </location>
</feature>
<protein>
    <submittedName>
        <fullName evidence="6">Uncharacterized protein LOC119632547</fullName>
    </submittedName>
</protein>
<feature type="domain" description="FH2" evidence="4">
    <location>
        <begin position="2256"/>
        <end position="2647"/>
    </location>
</feature>
<dbReference type="GO" id="GO:0005737">
    <property type="term" value="C:cytoplasm"/>
    <property type="evidence" value="ECO:0007669"/>
    <property type="project" value="TreeGrafter"/>
</dbReference>
<dbReference type="PROSITE" id="PS51232">
    <property type="entry name" value="GBD_FH3"/>
    <property type="match status" value="1"/>
</dbReference>
<feature type="compositionally biased region" description="Polar residues" evidence="2">
    <location>
        <begin position="95"/>
        <end position="112"/>
    </location>
</feature>
<feature type="compositionally biased region" description="Polar residues" evidence="2">
    <location>
        <begin position="340"/>
        <end position="359"/>
    </location>
</feature>
<feature type="compositionally biased region" description="Basic residues" evidence="2">
    <location>
        <begin position="607"/>
        <end position="617"/>
    </location>
</feature>
<feature type="compositionally biased region" description="Basic and acidic residues" evidence="2">
    <location>
        <begin position="315"/>
        <end position="331"/>
    </location>
</feature>
<dbReference type="InterPro" id="IPR042201">
    <property type="entry name" value="FH2_Formin_sf"/>
</dbReference>
<feature type="compositionally biased region" description="Polar residues" evidence="2">
    <location>
        <begin position="708"/>
        <end position="719"/>
    </location>
</feature>
<dbReference type="InterPro" id="IPR011989">
    <property type="entry name" value="ARM-like"/>
</dbReference>
<feature type="compositionally biased region" description="Acidic residues" evidence="2">
    <location>
        <begin position="890"/>
        <end position="901"/>
    </location>
</feature>
<dbReference type="SMART" id="SM00498">
    <property type="entry name" value="FH2"/>
    <property type="match status" value="1"/>
</dbReference>
<dbReference type="InterPro" id="IPR016024">
    <property type="entry name" value="ARM-type_fold"/>
</dbReference>
<dbReference type="PANTHER" id="PTHR45920">
    <property type="entry name" value="FORMIN HOMOLOGY 2 DOMAIN CONTAINING, ISOFORM I"/>
    <property type="match status" value="1"/>
</dbReference>
<dbReference type="GeneID" id="119632547"/>
<reference evidence="6" key="1">
    <citation type="submission" date="2025-08" db="UniProtKB">
        <authorList>
            <consortium name="RefSeq"/>
        </authorList>
    </citation>
    <scope>IDENTIFICATION</scope>
    <source>
        <tissue evidence="6">Whole body pupa</tissue>
    </source>
</reference>
<feature type="region of interest" description="Disordered" evidence="2">
    <location>
        <begin position="2717"/>
        <end position="2760"/>
    </location>
</feature>
<feature type="compositionally biased region" description="Low complexity" evidence="2">
    <location>
        <begin position="34"/>
        <end position="50"/>
    </location>
</feature>
<dbReference type="Pfam" id="PF18382">
    <property type="entry name" value="Formin_GBD_N"/>
    <property type="match status" value="1"/>
</dbReference>
<dbReference type="InterPro" id="IPR014768">
    <property type="entry name" value="GBD/FH3_dom"/>
</dbReference>
<sequence length="2760" mass="307160">MSSYRNYSPWKSSLPSSYKSSTGSSYSSRDDVSARFSALSSPSSYRPSFSGGTYRIKRDPPSVPASTYVSRYGSSITTTLNKPERDTSAREECSGSRTSSLKRYGSTASSLGRYSREPSPANLEHTNRLKSRDPSPVNRSLRGKSRDPSPAVDKKSKIGYSALNSFRSGSSRNTCVASYTGRYGNNNNANNVVRASVPSVPDKSISYLSSSDIKARTLSKTKDSSNRRSSETDVEVEPPPTSSRDCKDDAEIEEHEETDASHEEEEEKEIFITITVVNRATSPNPPGTSSAQRSRRMDIAKTIEKTIQRSTKKTVMLEKEIQSDRLDDSSRYSRFGLSGRASSSYSPHNDRYTSTSLRYSVSPLAITSRSSSSDNKKEDNSSSSCATNATTSASNSNNISNGNNTSSGKSTKSPLVKMKLSPPKALKLNSRQSSVENLSASASKPPVVPKNEYLAKCTNASTSSSSTSASKLPNKDFRKSALNVGPTDRPRKSRTPSSGTESDAQLNSVEVLNGALHVTQGLERSPSAGSEVSNASSRSARRTAPDSKLRLRSHNKPSTSSPPSRHSNNIISKQSCSKLSTGGTMPNVAIATSSSSGAESSSENKKPARKAAKKKHNKEGNLVVTVAESETSSDVAVIKSFNEKNLVAKSIANHTTQKVSKTESSSSVLTSSKSNNVSSSEKNPLRRLQKLSSVSNFFVAHQQDANSDEQIFVESSESSGGDADINAKQSNSVSENFETKTSTTKNDSLINYSSSQTTQEISCEKTNSSNKRKSSTKSKSKTNSSPCCLDASRINKTSTCMSPMEMQSESLTSYTTTTATTDSITDQEEPSWWQDTSRQIDTVSALDYNNIEEVGYKARHIESGERDWWLRNDEDDTLADDDLKTLNQQGDDDDDDNDEEGTDHLNSLPTTQSGNDKSALTKGDWWTNETTDETDEIAKHSDAEYKPHFYCDDKEERKSLPQNLAVPETECWDNNGIGKAINESLEQEDSMRLKLCSVGSGEKLWWTTEEYPEAVKPSHEIALEATTAASLKDQNVETSSSNSEPKRWWMAGPIKKLFNLQRVDSEEKAWWQDTSEKEAKYTKSKHNDSDEEEWWLDNSKKEQKQQKHQNETSQTSGSNNNHQSCSNGVSDVNVELSSSFNFEYSERPPPLGQCASPVEYREDTQQMPSLYPNIPMSKVQKVNNHQAHVIAKAQHKVNNRQNYDNSSKLFISRHQNIDELLGGSCRPLSPLFLDGSTFGVMPIQRNMFLEEITPDQVRIHDSTPQMPVIQIMDRVEYERDPHMVKTAITALQTPHYEQKIDDAALQVYKDGDYGAYLDLESSLAEQVEEIEGLHSSRKNSMVVRTQLSVRVHAIIEKLLSAEGSNLRRALFSLKQVFQEDKDLVHAFVALGGLNCLVRVGNGADQNYQNYILRALGQVMLYVDGMNGVMKHEPTMQWLYSLIASNYRSVVKTALKLLLVFVEYAESNCHILVNAIQIVDKQRGTLPWSNIMRLLKDYDNADAELVIYAASLINKTLEGLNDQDSFYDESDLLEQQGMESVIQYYMSKPDTDLDLINQLQLYEAVLKFEDGETDGTRLPDNTLRKTQRFRNSTDTAERRKSRRHSTGTSIGSGTCVGTNKAIPAPLRLTSGQPALDEDSSSSTNSNDVVFADKKPRDGAGVTPGLRRRRERAERHKSFLKEQEAVAAAAAGSSFMGALEKRSEELGQLVTAIPVTVKNADSPPESLTIINEHNNNNNNKNNINCNGSNNNSHINLLSPTKQLLGHNNTISIINNSFDKSNNNNNNNSQHYHHRHHHHGNNNKLQSSPESYSNKKNLLMERNATVLNGLFLKNPPRNHHDSEHNYKKYENDANRLNNYYNQLNNTTTTKIVITPKNQNLHHHQHQHVQVSPPNYAMPSNPRSIATSAVFSPKNSLNNTGFEFTNPIPIINNTTTVTASNTSTPFSNDKLSYAAAEEEFLYDSNTKTSLTTPSSLAMPYVPKTNAYNTLTNNMSMVAPPPPPPPPPPNSDHTATVYTLNQTNQPTPPTPSATMVILSDNAAVVDALQISESDNEDKKLLLQLKRDHTVKDLTQKLSNLPTSPTQEDKQQQNRMIGDMSGLITKAKECLAKSKNKGEMSRSSSVDQELKKLEPKKSENDLQWEELVRNMSRPLHLCDLDFTDLTSEDEKDILAPRGNGHGVPPPPPPLAGATLPPPMLPTHFGYPPSVNYANMSLSNTSIGSNCSVIPPPVFSYSGYGSQSLTNSVNSSMNGSINDEGNSLNTVRKNKKTVKLFWKEVREDLIPMAVGKTIWDELPAANIDTQKLEHLFESRAKDFMTKKQQEMNKSKEIIVLDHKRSNAINIAMTKLPPPRAIKAAILKMDPTVVTREGIDKLLNMLPTDEERGKIQEAQMANPELPLGSAEQFLLTLASISELAARLKLWAFRLDFDNNEKEIAEPLMDLKHGIEILRHNRTFKCILSTLLSVGIFLNGAAVKGFQIEYLAKVPEVKDTVHKHSLLHHLCHMVMESCAETTDLYSEIGPATRASKADFTELAYNLSQMEHECKSSWDRLKLIAKHDCPPQLKQKLVDFLADCAERIILLQIVHRRVMNRYRKFLLWLGVPQHSVAESKPNEFCRIVSEFALEYRTTRERVQQQLEKKANHRERNKTRGKLIVDITKFKTKEDKQDAELKELLGTPSSDTADGTLTWRRRRAEALKSPINRQSEENFTDGDDEILESLVKTATKAPGSRTTPRERKRTRHADRKSLKRSRTREGFTVDKAPSP</sequence>
<feature type="region of interest" description="Disordered" evidence="2">
    <location>
        <begin position="2107"/>
        <end position="2128"/>
    </location>
</feature>
<feature type="region of interest" description="Disordered" evidence="2">
    <location>
        <begin position="459"/>
        <end position="506"/>
    </location>
</feature>
<keyword evidence="1" id="KW-0009">Actin-binding</keyword>
<feature type="compositionally biased region" description="Basic and acidic residues" evidence="2">
    <location>
        <begin position="220"/>
        <end position="231"/>
    </location>
</feature>
<feature type="compositionally biased region" description="Acidic residues" evidence="2">
    <location>
        <begin position="250"/>
        <end position="267"/>
    </location>
</feature>
<feature type="domain" description="GBD/FH3" evidence="3">
    <location>
        <begin position="1292"/>
        <end position="1683"/>
    </location>
</feature>
<feature type="compositionally biased region" description="Low complexity" evidence="2">
    <location>
        <begin position="1639"/>
        <end position="1648"/>
    </location>
</feature>
<feature type="compositionally biased region" description="Polar residues" evidence="2">
    <location>
        <begin position="727"/>
        <end position="761"/>
    </location>
</feature>
<feature type="compositionally biased region" description="Polar residues" evidence="2">
    <location>
        <begin position="2070"/>
        <end position="2080"/>
    </location>
</feature>
<dbReference type="PROSITE" id="PS51444">
    <property type="entry name" value="FH2"/>
    <property type="match status" value="1"/>
</dbReference>
<accession>A0A8U0W805</accession>
<feature type="compositionally biased region" description="Basic residues" evidence="2">
    <location>
        <begin position="1788"/>
        <end position="1798"/>
    </location>
</feature>
<feature type="compositionally biased region" description="Polar residues" evidence="2">
    <location>
        <begin position="495"/>
        <end position="506"/>
    </location>
</feature>
<feature type="compositionally biased region" description="Basic and acidic residues" evidence="2">
    <location>
        <begin position="82"/>
        <end position="94"/>
    </location>
</feature>
<feature type="compositionally biased region" description="Basic and acidic residues" evidence="2">
    <location>
        <begin position="144"/>
        <end position="156"/>
    </location>
</feature>
<feature type="compositionally biased region" description="Polar residues" evidence="2">
    <location>
        <begin position="1111"/>
        <end position="1129"/>
    </location>
</feature>
<feature type="compositionally biased region" description="Low complexity" evidence="2">
    <location>
        <begin position="8"/>
        <end position="27"/>
    </location>
</feature>
<evidence type="ECO:0000313" key="6">
    <source>
        <dbReference type="RefSeq" id="XP_037881427.1"/>
    </source>
</evidence>
<dbReference type="GO" id="GO:0030866">
    <property type="term" value="P:cortical actin cytoskeleton organization"/>
    <property type="evidence" value="ECO:0007669"/>
    <property type="project" value="TreeGrafter"/>
</dbReference>
<dbReference type="InterPro" id="IPR041387">
    <property type="entry name" value="FHOD1_GBD_N"/>
</dbReference>
<evidence type="ECO:0000313" key="5">
    <source>
        <dbReference type="Proteomes" id="UP000092443"/>
    </source>
</evidence>
<evidence type="ECO:0000256" key="1">
    <source>
        <dbReference type="ARBA" id="ARBA00023203"/>
    </source>
</evidence>
<dbReference type="Pfam" id="PF24959">
    <property type="entry name" value="FH3_FHOD1-3"/>
    <property type="match status" value="1"/>
</dbReference>
<gene>
    <name evidence="6" type="primary">LOC119632547</name>
</gene>
<feature type="compositionally biased region" description="Low complexity" evidence="2">
    <location>
        <begin position="658"/>
        <end position="682"/>
    </location>
</feature>